<dbReference type="EMBL" id="CM056815">
    <property type="protein sequence ID" value="KAJ8629692.1"/>
    <property type="molecule type" value="Genomic_DNA"/>
</dbReference>
<organism evidence="1 2">
    <name type="scientific">Persea americana</name>
    <name type="common">Avocado</name>
    <dbReference type="NCBI Taxonomy" id="3435"/>
    <lineage>
        <taxon>Eukaryota</taxon>
        <taxon>Viridiplantae</taxon>
        <taxon>Streptophyta</taxon>
        <taxon>Embryophyta</taxon>
        <taxon>Tracheophyta</taxon>
        <taxon>Spermatophyta</taxon>
        <taxon>Magnoliopsida</taxon>
        <taxon>Magnoliidae</taxon>
        <taxon>Laurales</taxon>
        <taxon>Lauraceae</taxon>
        <taxon>Persea</taxon>
    </lineage>
</organism>
<keyword evidence="2" id="KW-1185">Reference proteome</keyword>
<sequence length="95" mass="10601">MHNLSNEELLKPKLSEEGMEEIPLKSNPKALFHGNSAGNTLQRRESYFSGGGSGDVLLSSAACVLNFNQRPVPSSDQRRRHVATAILRRLERQQQ</sequence>
<evidence type="ECO:0000313" key="2">
    <source>
        <dbReference type="Proteomes" id="UP001234297"/>
    </source>
</evidence>
<evidence type="ECO:0000313" key="1">
    <source>
        <dbReference type="EMBL" id="KAJ8629692.1"/>
    </source>
</evidence>
<gene>
    <name evidence="1" type="ORF">MRB53_023015</name>
</gene>
<protein>
    <submittedName>
        <fullName evidence="1">Uncharacterized protein</fullName>
    </submittedName>
</protein>
<accession>A0ACC2L8K6</accession>
<name>A0ACC2L8K6_PERAE</name>
<dbReference type="Proteomes" id="UP001234297">
    <property type="component" value="Chromosome 7"/>
</dbReference>
<proteinExistence type="predicted"/>
<reference evidence="1 2" key="1">
    <citation type="journal article" date="2022" name="Hortic Res">
        <title>A haplotype resolved chromosomal level avocado genome allows analysis of novel avocado genes.</title>
        <authorList>
            <person name="Nath O."/>
            <person name="Fletcher S.J."/>
            <person name="Hayward A."/>
            <person name="Shaw L.M."/>
            <person name="Masouleh A.K."/>
            <person name="Furtado A."/>
            <person name="Henry R.J."/>
            <person name="Mitter N."/>
        </authorList>
    </citation>
    <scope>NUCLEOTIDE SEQUENCE [LARGE SCALE GENOMIC DNA]</scope>
    <source>
        <strain evidence="2">cv. Hass</strain>
    </source>
</reference>
<comment type="caution">
    <text evidence="1">The sequence shown here is derived from an EMBL/GenBank/DDBJ whole genome shotgun (WGS) entry which is preliminary data.</text>
</comment>